<dbReference type="AlphaFoldDB" id="A0A5B7D6T6"/>
<feature type="region of interest" description="Disordered" evidence="1">
    <location>
        <begin position="124"/>
        <end position="150"/>
    </location>
</feature>
<gene>
    <name evidence="2" type="ORF">E2C01_009829</name>
</gene>
<keyword evidence="3" id="KW-1185">Reference proteome</keyword>
<reference evidence="2 3" key="1">
    <citation type="submission" date="2019-05" db="EMBL/GenBank/DDBJ databases">
        <title>Another draft genome of Portunus trituberculatus and its Hox gene families provides insights of decapod evolution.</title>
        <authorList>
            <person name="Jeong J.-H."/>
            <person name="Song I."/>
            <person name="Kim S."/>
            <person name="Choi T."/>
            <person name="Kim D."/>
            <person name="Ryu S."/>
            <person name="Kim W."/>
        </authorList>
    </citation>
    <scope>NUCLEOTIDE SEQUENCE [LARGE SCALE GENOMIC DNA]</scope>
    <source>
        <tissue evidence="2">Muscle</tissue>
    </source>
</reference>
<evidence type="ECO:0000313" key="2">
    <source>
        <dbReference type="EMBL" id="MPC16984.1"/>
    </source>
</evidence>
<dbReference type="Proteomes" id="UP000324222">
    <property type="component" value="Unassembled WGS sequence"/>
</dbReference>
<protein>
    <submittedName>
        <fullName evidence="2">Uncharacterized protein</fullName>
    </submittedName>
</protein>
<evidence type="ECO:0000313" key="3">
    <source>
        <dbReference type="Proteomes" id="UP000324222"/>
    </source>
</evidence>
<comment type="caution">
    <text evidence="2">The sequence shown here is derived from an EMBL/GenBank/DDBJ whole genome shotgun (WGS) entry which is preliminary data.</text>
</comment>
<name>A0A5B7D6T6_PORTR</name>
<sequence>MGTNLDGLTTFAGDGKRGSGVVGRDEGRGRVGMTSSLWWYSSVMTVDSWSGEELRLVGQRVGNAERVAVKYTWLASAGVGGGAEGVAGWASHRPWSRGRSAARQMAGRTVGGGRVPSARLILRSPASGGRDHVAPALRSHGVRYHSKETP</sequence>
<accession>A0A5B7D6T6</accession>
<proteinExistence type="predicted"/>
<dbReference type="EMBL" id="VSRR010000553">
    <property type="protein sequence ID" value="MPC16984.1"/>
    <property type="molecule type" value="Genomic_DNA"/>
</dbReference>
<evidence type="ECO:0000256" key="1">
    <source>
        <dbReference type="SAM" id="MobiDB-lite"/>
    </source>
</evidence>
<organism evidence="2 3">
    <name type="scientific">Portunus trituberculatus</name>
    <name type="common">Swimming crab</name>
    <name type="synonym">Neptunus trituberculatus</name>
    <dbReference type="NCBI Taxonomy" id="210409"/>
    <lineage>
        <taxon>Eukaryota</taxon>
        <taxon>Metazoa</taxon>
        <taxon>Ecdysozoa</taxon>
        <taxon>Arthropoda</taxon>
        <taxon>Crustacea</taxon>
        <taxon>Multicrustacea</taxon>
        <taxon>Malacostraca</taxon>
        <taxon>Eumalacostraca</taxon>
        <taxon>Eucarida</taxon>
        <taxon>Decapoda</taxon>
        <taxon>Pleocyemata</taxon>
        <taxon>Brachyura</taxon>
        <taxon>Eubrachyura</taxon>
        <taxon>Portunoidea</taxon>
        <taxon>Portunidae</taxon>
        <taxon>Portuninae</taxon>
        <taxon>Portunus</taxon>
    </lineage>
</organism>